<organism evidence="1 2">
    <name type="scientific">Pleurodeles waltl</name>
    <name type="common">Iberian ribbed newt</name>
    <dbReference type="NCBI Taxonomy" id="8319"/>
    <lineage>
        <taxon>Eukaryota</taxon>
        <taxon>Metazoa</taxon>
        <taxon>Chordata</taxon>
        <taxon>Craniata</taxon>
        <taxon>Vertebrata</taxon>
        <taxon>Euteleostomi</taxon>
        <taxon>Amphibia</taxon>
        <taxon>Batrachia</taxon>
        <taxon>Caudata</taxon>
        <taxon>Salamandroidea</taxon>
        <taxon>Salamandridae</taxon>
        <taxon>Pleurodelinae</taxon>
        <taxon>Pleurodeles</taxon>
    </lineage>
</organism>
<accession>A0AAV7P7P2</accession>
<name>A0AAV7P7P2_PLEWA</name>
<reference evidence="1" key="1">
    <citation type="journal article" date="2022" name="bioRxiv">
        <title>Sequencing and chromosome-scale assembly of the giantPleurodeles waltlgenome.</title>
        <authorList>
            <person name="Brown T."/>
            <person name="Elewa A."/>
            <person name="Iarovenko S."/>
            <person name="Subramanian E."/>
            <person name="Araus A.J."/>
            <person name="Petzold A."/>
            <person name="Susuki M."/>
            <person name="Suzuki K.-i.T."/>
            <person name="Hayashi T."/>
            <person name="Toyoda A."/>
            <person name="Oliveira C."/>
            <person name="Osipova E."/>
            <person name="Leigh N.D."/>
            <person name="Simon A."/>
            <person name="Yun M.H."/>
        </authorList>
    </citation>
    <scope>NUCLEOTIDE SEQUENCE</scope>
    <source>
        <strain evidence="1">20211129_DDA</strain>
        <tissue evidence="1">Liver</tissue>
    </source>
</reference>
<dbReference type="Proteomes" id="UP001066276">
    <property type="component" value="Chromosome 7"/>
</dbReference>
<proteinExistence type="predicted"/>
<gene>
    <name evidence="1" type="ORF">NDU88_001730</name>
</gene>
<sequence length="109" mass="11829">MEVTPAAYSQTTLVGVGTGPVPLHSRVDGTFPLPVRRRAKLELRRPCNLSDSRRSQTAIRRLQGVIRKVAKTCNAIVEHITDVEIRTVAIEVDAAGASGELKSQLANIQ</sequence>
<keyword evidence="2" id="KW-1185">Reference proteome</keyword>
<evidence type="ECO:0000313" key="1">
    <source>
        <dbReference type="EMBL" id="KAJ1123257.1"/>
    </source>
</evidence>
<dbReference type="AlphaFoldDB" id="A0AAV7P7P2"/>
<evidence type="ECO:0008006" key="3">
    <source>
        <dbReference type="Google" id="ProtNLM"/>
    </source>
</evidence>
<comment type="caution">
    <text evidence="1">The sequence shown here is derived from an EMBL/GenBank/DDBJ whole genome shotgun (WGS) entry which is preliminary data.</text>
</comment>
<dbReference type="EMBL" id="JANPWB010000011">
    <property type="protein sequence ID" value="KAJ1123257.1"/>
    <property type="molecule type" value="Genomic_DNA"/>
</dbReference>
<evidence type="ECO:0000313" key="2">
    <source>
        <dbReference type="Proteomes" id="UP001066276"/>
    </source>
</evidence>
<protein>
    <recommendedName>
        <fullName evidence="3">Asp23/Gls24 family envelope stress response protein</fullName>
    </recommendedName>
</protein>